<dbReference type="AlphaFoldDB" id="A0AAD8QDG2"/>
<protein>
    <submittedName>
        <fullName evidence="1">Uncharacterized protein</fullName>
    </submittedName>
</protein>
<keyword evidence="2" id="KW-1185">Reference proteome</keyword>
<dbReference type="Proteomes" id="UP001230504">
    <property type="component" value="Unassembled WGS sequence"/>
</dbReference>
<proteinExistence type="predicted"/>
<evidence type="ECO:0000313" key="1">
    <source>
        <dbReference type="EMBL" id="KAK1599981.1"/>
    </source>
</evidence>
<accession>A0AAD8QDG2</accession>
<dbReference type="EMBL" id="JAHLJV010000001">
    <property type="protein sequence ID" value="KAK1599981.1"/>
    <property type="molecule type" value="Genomic_DNA"/>
</dbReference>
<dbReference type="RefSeq" id="XP_060420477.1">
    <property type="nucleotide sequence ID" value="XM_060552222.1"/>
</dbReference>
<dbReference type="GeneID" id="85436462"/>
<comment type="caution">
    <text evidence="1">The sequence shown here is derived from an EMBL/GenBank/DDBJ whole genome shotgun (WGS) entry which is preliminary data.</text>
</comment>
<evidence type="ECO:0000313" key="2">
    <source>
        <dbReference type="Proteomes" id="UP001230504"/>
    </source>
</evidence>
<sequence length="149" mass="16639">MLRALRHPPPSFSHRLESAAYRSTLRLAGVRFRPRRQCSLYAIRPPHFASKVIDRSTVGWGLRREACLQLLEPSRNPPRRNLGDLEPKSDLHSCFPRATGVPPLFASRKHSCGAPGPYQRDDPLCAWPPGPEIIVPDCLEPCGTGPPLF</sequence>
<gene>
    <name evidence="1" type="ORF">LY79DRAFT_2932</name>
</gene>
<name>A0AAD8QDG2_9PEZI</name>
<reference evidence="1" key="1">
    <citation type="submission" date="2021-06" db="EMBL/GenBank/DDBJ databases">
        <title>Comparative genomics, transcriptomics and evolutionary studies reveal genomic signatures of adaptation to plant cell wall in hemibiotrophic fungi.</title>
        <authorList>
            <consortium name="DOE Joint Genome Institute"/>
            <person name="Baroncelli R."/>
            <person name="Diaz J.F."/>
            <person name="Benocci T."/>
            <person name="Peng M."/>
            <person name="Battaglia E."/>
            <person name="Haridas S."/>
            <person name="Andreopoulos W."/>
            <person name="Labutti K."/>
            <person name="Pangilinan J."/>
            <person name="Floch G.L."/>
            <person name="Makela M.R."/>
            <person name="Henrissat B."/>
            <person name="Grigoriev I.V."/>
            <person name="Crouch J.A."/>
            <person name="De Vries R.P."/>
            <person name="Sukno S.A."/>
            <person name="Thon M.R."/>
        </authorList>
    </citation>
    <scope>NUCLEOTIDE SEQUENCE</scope>
    <source>
        <strain evidence="1">CBS 125086</strain>
    </source>
</reference>
<organism evidence="1 2">
    <name type="scientific">Colletotrichum navitas</name>
    <dbReference type="NCBI Taxonomy" id="681940"/>
    <lineage>
        <taxon>Eukaryota</taxon>
        <taxon>Fungi</taxon>
        <taxon>Dikarya</taxon>
        <taxon>Ascomycota</taxon>
        <taxon>Pezizomycotina</taxon>
        <taxon>Sordariomycetes</taxon>
        <taxon>Hypocreomycetidae</taxon>
        <taxon>Glomerellales</taxon>
        <taxon>Glomerellaceae</taxon>
        <taxon>Colletotrichum</taxon>
        <taxon>Colletotrichum graminicola species complex</taxon>
    </lineage>
</organism>